<dbReference type="EMBL" id="QFQZ01000051">
    <property type="protein sequence ID" value="PZR32883.1"/>
    <property type="molecule type" value="Genomic_DNA"/>
</dbReference>
<evidence type="ECO:0000313" key="1">
    <source>
        <dbReference type="EMBL" id="PZR32883.1"/>
    </source>
</evidence>
<name>A0A2W5V4U3_9CAUL</name>
<dbReference type="Proteomes" id="UP000249393">
    <property type="component" value="Unassembled WGS sequence"/>
</dbReference>
<organism evidence="1 2">
    <name type="scientific">Caulobacter segnis</name>
    <dbReference type="NCBI Taxonomy" id="88688"/>
    <lineage>
        <taxon>Bacteria</taxon>
        <taxon>Pseudomonadati</taxon>
        <taxon>Pseudomonadota</taxon>
        <taxon>Alphaproteobacteria</taxon>
        <taxon>Caulobacterales</taxon>
        <taxon>Caulobacteraceae</taxon>
        <taxon>Caulobacter</taxon>
    </lineage>
</organism>
<dbReference type="GO" id="GO:0016829">
    <property type="term" value="F:lyase activity"/>
    <property type="evidence" value="ECO:0007669"/>
    <property type="project" value="UniProtKB-KW"/>
</dbReference>
<dbReference type="RefSeq" id="WP_304279708.1">
    <property type="nucleotide sequence ID" value="NZ_QFQZ01000051.1"/>
</dbReference>
<dbReference type="Gene3D" id="3.20.20.60">
    <property type="entry name" value="Phosphoenolpyruvate-binding domains"/>
    <property type="match status" value="1"/>
</dbReference>
<dbReference type="Pfam" id="PF13714">
    <property type="entry name" value="PEP_mutase"/>
    <property type="match status" value="1"/>
</dbReference>
<reference evidence="1 2" key="1">
    <citation type="submission" date="2017-08" db="EMBL/GenBank/DDBJ databases">
        <title>Infants hospitalized years apart are colonized by the same room-sourced microbial strains.</title>
        <authorList>
            <person name="Brooks B."/>
            <person name="Olm M.R."/>
            <person name="Firek B.A."/>
            <person name="Baker R."/>
            <person name="Thomas B.C."/>
            <person name="Morowitz M.J."/>
            <person name="Banfield J.F."/>
        </authorList>
    </citation>
    <scope>NUCLEOTIDE SEQUENCE [LARGE SCALE GENOMIC DNA]</scope>
    <source>
        <strain evidence="1">S2_003_000_R2_4</strain>
    </source>
</reference>
<dbReference type="PANTHER" id="PTHR42905">
    <property type="entry name" value="PHOSPHOENOLPYRUVATE CARBOXYLASE"/>
    <property type="match status" value="1"/>
</dbReference>
<accession>A0A2W5V4U3</accession>
<dbReference type="PANTHER" id="PTHR42905:SF16">
    <property type="entry name" value="CARBOXYPHOSPHONOENOLPYRUVATE PHOSPHONOMUTASE-LIKE PROTEIN (AFU_ORTHOLOGUE AFUA_5G07230)"/>
    <property type="match status" value="1"/>
</dbReference>
<protein>
    <submittedName>
        <fullName evidence="1">2-methylisocitrate lyase</fullName>
    </submittedName>
</protein>
<sequence length="255" mass="26711">MSNPFAARRAAFRALHAEGCFVLPNPWDVGSARRLEKLGFKALASTSAGAAWGLGKDDGQITRDEVIAHLRMLCAATDLPVNADLENGFSETAEGVSETVGLAIGAGVAGLSIEDWSGSAIYDLPTAVERLKAARQAIDASGEDVILVGRAEGYLRGARDLDQILERLRAYAEAGADCLYAPAVTDPEEIRAVVEAVSPKPVNVLLWGPDMTVDSLAALGVRRVSTGGSLAAAAWAGFDAAAKRLAEEGRLQPAR</sequence>
<dbReference type="InterPro" id="IPR040442">
    <property type="entry name" value="Pyrv_kinase-like_dom_sf"/>
</dbReference>
<evidence type="ECO:0000313" key="2">
    <source>
        <dbReference type="Proteomes" id="UP000249393"/>
    </source>
</evidence>
<keyword evidence="1" id="KW-0456">Lyase</keyword>
<dbReference type="CDD" id="cd00377">
    <property type="entry name" value="ICL_PEPM"/>
    <property type="match status" value="1"/>
</dbReference>
<dbReference type="SUPFAM" id="SSF51621">
    <property type="entry name" value="Phosphoenolpyruvate/pyruvate domain"/>
    <property type="match status" value="1"/>
</dbReference>
<dbReference type="InterPro" id="IPR015813">
    <property type="entry name" value="Pyrv/PenolPyrv_kinase-like_dom"/>
</dbReference>
<proteinExistence type="predicted"/>
<dbReference type="InterPro" id="IPR039556">
    <property type="entry name" value="ICL/PEPM"/>
</dbReference>
<dbReference type="AlphaFoldDB" id="A0A2W5V4U3"/>
<gene>
    <name evidence="1" type="ORF">DI526_15205</name>
</gene>
<comment type="caution">
    <text evidence="1">The sequence shown here is derived from an EMBL/GenBank/DDBJ whole genome shotgun (WGS) entry which is preliminary data.</text>
</comment>